<proteinExistence type="predicted"/>
<dbReference type="EMBL" id="KN822438">
    <property type="protein sequence ID" value="KIM50434.1"/>
    <property type="molecule type" value="Genomic_DNA"/>
</dbReference>
<dbReference type="HOGENOM" id="CLU_2428359_0_0_1"/>
<protein>
    <submittedName>
        <fullName evidence="1">Uncharacterized protein</fullName>
    </submittedName>
</protein>
<dbReference type="AlphaFoldDB" id="A0A0C3D1Z7"/>
<sequence>MAIVENASRNWTESSRILVPPRPAFVSNGVFAGETKIGDKYYIRRTRKLMTFLCSSSIGQVVRLWQRLFHDFTSVTTSSRIDLRRGALRPQ</sequence>
<evidence type="ECO:0000313" key="2">
    <source>
        <dbReference type="Proteomes" id="UP000053989"/>
    </source>
</evidence>
<name>A0A0C3D1Z7_9AGAM</name>
<dbReference type="Proteomes" id="UP000053989">
    <property type="component" value="Unassembled WGS sequence"/>
</dbReference>
<evidence type="ECO:0000313" key="1">
    <source>
        <dbReference type="EMBL" id="KIM50434.1"/>
    </source>
</evidence>
<gene>
    <name evidence="1" type="ORF">SCLCIDRAFT_855353</name>
</gene>
<reference evidence="2" key="2">
    <citation type="submission" date="2015-01" db="EMBL/GenBank/DDBJ databases">
        <title>Evolutionary Origins and Diversification of the Mycorrhizal Mutualists.</title>
        <authorList>
            <consortium name="DOE Joint Genome Institute"/>
            <consortium name="Mycorrhizal Genomics Consortium"/>
            <person name="Kohler A."/>
            <person name="Kuo A."/>
            <person name="Nagy L.G."/>
            <person name="Floudas D."/>
            <person name="Copeland A."/>
            <person name="Barry K.W."/>
            <person name="Cichocki N."/>
            <person name="Veneault-Fourrey C."/>
            <person name="LaButti K."/>
            <person name="Lindquist E.A."/>
            <person name="Lipzen A."/>
            <person name="Lundell T."/>
            <person name="Morin E."/>
            <person name="Murat C."/>
            <person name="Riley R."/>
            <person name="Ohm R."/>
            <person name="Sun H."/>
            <person name="Tunlid A."/>
            <person name="Henrissat B."/>
            <person name="Grigoriev I.V."/>
            <person name="Hibbett D.S."/>
            <person name="Martin F."/>
        </authorList>
    </citation>
    <scope>NUCLEOTIDE SEQUENCE [LARGE SCALE GENOMIC DNA]</scope>
    <source>
        <strain evidence="2">Foug A</strain>
    </source>
</reference>
<organism evidence="1 2">
    <name type="scientific">Scleroderma citrinum Foug A</name>
    <dbReference type="NCBI Taxonomy" id="1036808"/>
    <lineage>
        <taxon>Eukaryota</taxon>
        <taxon>Fungi</taxon>
        <taxon>Dikarya</taxon>
        <taxon>Basidiomycota</taxon>
        <taxon>Agaricomycotina</taxon>
        <taxon>Agaricomycetes</taxon>
        <taxon>Agaricomycetidae</taxon>
        <taxon>Boletales</taxon>
        <taxon>Sclerodermatineae</taxon>
        <taxon>Sclerodermataceae</taxon>
        <taxon>Scleroderma</taxon>
    </lineage>
</organism>
<accession>A0A0C3D1Z7</accession>
<reference evidence="1 2" key="1">
    <citation type="submission" date="2014-04" db="EMBL/GenBank/DDBJ databases">
        <authorList>
            <consortium name="DOE Joint Genome Institute"/>
            <person name="Kuo A."/>
            <person name="Kohler A."/>
            <person name="Nagy L.G."/>
            <person name="Floudas D."/>
            <person name="Copeland A."/>
            <person name="Barry K.W."/>
            <person name="Cichocki N."/>
            <person name="Veneault-Fourrey C."/>
            <person name="LaButti K."/>
            <person name="Lindquist E.A."/>
            <person name="Lipzen A."/>
            <person name="Lundell T."/>
            <person name="Morin E."/>
            <person name="Murat C."/>
            <person name="Sun H."/>
            <person name="Tunlid A."/>
            <person name="Henrissat B."/>
            <person name="Grigoriev I.V."/>
            <person name="Hibbett D.S."/>
            <person name="Martin F."/>
            <person name="Nordberg H.P."/>
            <person name="Cantor M.N."/>
            <person name="Hua S.X."/>
        </authorList>
    </citation>
    <scope>NUCLEOTIDE SEQUENCE [LARGE SCALE GENOMIC DNA]</scope>
    <source>
        <strain evidence="1 2">Foug A</strain>
    </source>
</reference>
<keyword evidence="2" id="KW-1185">Reference proteome</keyword>
<dbReference type="InParanoid" id="A0A0C3D1Z7"/>